<feature type="compositionally biased region" description="Basic and acidic residues" evidence="1">
    <location>
        <begin position="128"/>
        <end position="140"/>
    </location>
</feature>
<sequence length="194" mass="19920">MSHLNTDNPFAGIRIPFAHATVDGDSGGVEKGASVHGEENVAVVARGGDAAKRTHRAPAEAGGGAATSRDSLDKRAGEEDSDGGGSQAGAETRAEAKAARATRKGFDGGKPPISGEADVDRGALAVEKAARKGECGEGAEKATALEGEETPGQATEAAREMDGGGSGDGGEWRREVVKWRRCERNRIGIGWVRD</sequence>
<dbReference type="Proteomes" id="UP000008022">
    <property type="component" value="Unassembled WGS sequence"/>
</dbReference>
<dbReference type="EnsemblPlants" id="ORUFI08G12690.1">
    <property type="protein sequence ID" value="ORUFI08G12690.1"/>
    <property type="gene ID" value="ORUFI08G12690"/>
</dbReference>
<keyword evidence="3" id="KW-1185">Reference proteome</keyword>
<dbReference type="HOGENOM" id="CLU_1404525_0_0_1"/>
<accession>A0A0E0QHN0</accession>
<organism evidence="2 3">
    <name type="scientific">Oryza rufipogon</name>
    <name type="common">Brownbeard rice</name>
    <name type="synonym">Asian wild rice</name>
    <dbReference type="NCBI Taxonomy" id="4529"/>
    <lineage>
        <taxon>Eukaryota</taxon>
        <taxon>Viridiplantae</taxon>
        <taxon>Streptophyta</taxon>
        <taxon>Embryophyta</taxon>
        <taxon>Tracheophyta</taxon>
        <taxon>Spermatophyta</taxon>
        <taxon>Magnoliopsida</taxon>
        <taxon>Liliopsida</taxon>
        <taxon>Poales</taxon>
        <taxon>Poaceae</taxon>
        <taxon>BOP clade</taxon>
        <taxon>Oryzoideae</taxon>
        <taxon>Oryzeae</taxon>
        <taxon>Oryzinae</taxon>
        <taxon>Oryza</taxon>
    </lineage>
</organism>
<proteinExistence type="predicted"/>
<reference evidence="2" key="2">
    <citation type="submission" date="2015-06" db="UniProtKB">
        <authorList>
            <consortium name="EnsemblPlants"/>
        </authorList>
    </citation>
    <scope>IDENTIFICATION</scope>
</reference>
<dbReference type="Gramene" id="ORUFI08G12690.1">
    <property type="protein sequence ID" value="ORUFI08G12690.1"/>
    <property type="gene ID" value="ORUFI08G12690"/>
</dbReference>
<feature type="region of interest" description="Disordered" evidence="1">
    <location>
        <begin position="20"/>
        <end position="174"/>
    </location>
</feature>
<evidence type="ECO:0000313" key="3">
    <source>
        <dbReference type="Proteomes" id="UP000008022"/>
    </source>
</evidence>
<evidence type="ECO:0000313" key="2">
    <source>
        <dbReference type="EnsemblPlants" id="ORUFI08G12690.1"/>
    </source>
</evidence>
<evidence type="ECO:0000256" key="1">
    <source>
        <dbReference type="SAM" id="MobiDB-lite"/>
    </source>
</evidence>
<name>A0A0E0QHN0_ORYRU</name>
<dbReference type="AlphaFoldDB" id="A0A0E0QHN0"/>
<protein>
    <submittedName>
        <fullName evidence="2">Uncharacterized protein</fullName>
    </submittedName>
</protein>
<reference evidence="3" key="1">
    <citation type="submission" date="2013-06" db="EMBL/GenBank/DDBJ databases">
        <authorList>
            <person name="Zhao Q."/>
        </authorList>
    </citation>
    <scope>NUCLEOTIDE SEQUENCE</scope>
    <source>
        <strain evidence="3">cv. W1943</strain>
    </source>
</reference>